<reference evidence="3 4" key="1">
    <citation type="submission" date="2016-10" db="EMBL/GenBank/DDBJ databases">
        <authorList>
            <person name="de Groot N.N."/>
        </authorList>
    </citation>
    <scope>NUCLEOTIDE SEQUENCE [LARGE SCALE GENOMIC DNA]</scope>
    <source>
        <strain evidence="3 4">DSM 19219</strain>
    </source>
</reference>
<dbReference type="EMBL" id="FNNI01000002">
    <property type="protein sequence ID" value="SDW52984.1"/>
    <property type="molecule type" value="Genomic_DNA"/>
</dbReference>
<name>A0A1H2UC00_9GAMM</name>
<feature type="signal peptide" evidence="2">
    <location>
        <begin position="1"/>
        <end position="27"/>
    </location>
</feature>
<gene>
    <name evidence="3" type="ORF">SAMN05443545_102102</name>
</gene>
<organism evidence="3 4">
    <name type="scientific">Aidingimonas halophila</name>
    <dbReference type="NCBI Taxonomy" id="574349"/>
    <lineage>
        <taxon>Bacteria</taxon>
        <taxon>Pseudomonadati</taxon>
        <taxon>Pseudomonadota</taxon>
        <taxon>Gammaproteobacteria</taxon>
        <taxon>Oceanospirillales</taxon>
        <taxon>Halomonadaceae</taxon>
        <taxon>Aidingimonas</taxon>
    </lineage>
</organism>
<dbReference type="Proteomes" id="UP000198500">
    <property type="component" value="Unassembled WGS sequence"/>
</dbReference>
<dbReference type="RefSeq" id="WP_092568198.1">
    <property type="nucleotide sequence ID" value="NZ_BMXH01000002.1"/>
</dbReference>
<dbReference type="AlphaFoldDB" id="A0A1H2UC00"/>
<protein>
    <submittedName>
        <fullName evidence="3">Uncharacterized protein</fullName>
    </submittedName>
</protein>
<proteinExistence type="predicted"/>
<feature type="compositionally biased region" description="Acidic residues" evidence="1">
    <location>
        <begin position="52"/>
        <end position="64"/>
    </location>
</feature>
<evidence type="ECO:0000313" key="3">
    <source>
        <dbReference type="EMBL" id="SDW52984.1"/>
    </source>
</evidence>
<sequence length="140" mass="14492">MLPKELLKSLGVLGVSLGLVASPLAMAMEEEDDPTAQSTEQSADEGAVGGETEPEASQPDEDMTSDQGMENDGMDGTQQDPADEGTMGGDATGGQPDEEMQGDAEESYDSDGEDAGFGEGTDDLPEEEPEEVTSEPADET</sequence>
<evidence type="ECO:0000256" key="2">
    <source>
        <dbReference type="SAM" id="SignalP"/>
    </source>
</evidence>
<evidence type="ECO:0000256" key="1">
    <source>
        <dbReference type="SAM" id="MobiDB-lite"/>
    </source>
</evidence>
<keyword evidence="4" id="KW-1185">Reference proteome</keyword>
<feature type="compositionally biased region" description="Acidic residues" evidence="1">
    <location>
        <begin position="96"/>
        <end position="140"/>
    </location>
</feature>
<keyword evidence="2" id="KW-0732">Signal</keyword>
<evidence type="ECO:0000313" key="4">
    <source>
        <dbReference type="Proteomes" id="UP000198500"/>
    </source>
</evidence>
<feature type="region of interest" description="Disordered" evidence="1">
    <location>
        <begin position="26"/>
        <end position="140"/>
    </location>
</feature>
<accession>A0A1H2UC00</accession>
<feature type="chain" id="PRO_5011753700" evidence="2">
    <location>
        <begin position="28"/>
        <end position="140"/>
    </location>
</feature>